<keyword evidence="3" id="KW-1185">Reference proteome</keyword>
<comment type="caution">
    <text evidence="2">The sequence shown here is derived from an EMBL/GenBank/DDBJ whole genome shotgun (WGS) entry which is preliminary data.</text>
</comment>
<accession>A0A5N8XGI7</accession>
<reference evidence="2 3" key="1">
    <citation type="submission" date="2019-07" db="EMBL/GenBank/DDBJ databases">
        <title>New species of Amycolatopsis and Streptomyces.</title>
        <authorList>
            <person name="Duangmal K."/>
            <person name="Teo W.F.A."/>
            <person name="Lipun K."/>
        </authorList>
    </citation>
    <scope>NUCLEOTIDE SEQUENCE [LARGE SCALE GENOMIC DNA]</scope>
    <source>
        <strain evidence="2 3">NBRC 106415</strain>
    </source>
</reference>
<proteinExistence type="predicted"/>
<feature type="region of interest" description="Disordered" evidence="1">
    <location>
        <begin position="165"/>
        <end position="187"/>
    </location>
</feature>
<evidence type="ECO:0000313" key="2">
    <source>
        <dbReference type="EMBL" id="MPY58591.1"/>
    </source>
</evidence>
<dbReference type="OrthoDB" id="4213809at2"/>
<sequence length="202" mass="21605">MSVPMNENAVALRFTDRATAYQALSELKHLSSATTDIRAAVLVERLDDGTVRVPEGMETLAGRKTAVGGLVGSLVGILGGPLGVLMGWSVGALIGGGHDYRRAAAATGTVGLFAQHVAPNGTAILAEVRESDTQALDLLAMRYDAVLERRPADSVRVELKAMEEAADRIRKEESKEKRDRKRAETEKKIKEGVATLKQKIAA</sequence>
<evidence type="ECO:0000313" key="3">
    <source>
        <dbReference type="Proteomes" id="UP000400924"/>
    </source>
</evidence>
<dbReference type="EMBL" id="VJZC01000092">
    <property type="protein sequence ID" value="MPY58591.1"/>
    <property type="molecule type" value="Genomic_DNA"/>
</dbReference>
<dbReference type="RefSeq" id="WP_152772128.1">
    <property type="nucleotide sequence ID" value="NZ_VJZC01000092.1"/>
</dbReference>
<gene>
    <name evidence="2" type="ORF">FNH08_15875</name>
</gene>
<organism evidence="2 3">
    <name type="scientific">Streptomyces spongiae</name>
    <dbReference type="NCBI Taxonomy" id="565072"/>
    <lineage>
        <taxon>Bacteria</taxon>
        <taxon>Bacillati</taxon>
        <taxon>Actinomycetota</taxon>
        <taxon>Actinomycetes</taxon>
        <taxon>Kitasatosporales</taxon>
        <taxon>Streptomycetaceae</taxon>
        <taxon>Streptomyces</taxon>
    </lineage>
</organism>
<protein>
    <submittedName>
        <fullName evidence="2">DUF456 domain-containing protein</fullName>
    </submittedName>
</protein>
<dbReference type="Proteomes" id="UP000400924">
    <property type="component" value="Unassembled WGS sequence"/>
</dbReference>
<evidence type="ECO:0000256" key="1">
    <source>
        <dbReference type="SAM" id="MobiDB-lite"/>
    </source>
</evidence>
<dbReference type="AlphaFoldDB" id="A0A5N8XGI7"/>
<name>A0A5N8XGI7_9ACTN</name>